<evidence type="ECO:0000313" key="3">
    <source>
        <dbReference type="EMBL" id="KAA9394937.1"/>
    </source>
</evidence>
<feature type="non-terminal residue" evidence="3">
    <location>
        <position position="1"/>
    </location>
</feature>
<dbReference type="OrthoDB" id="5197219at2"/>
<dbReference type="GO" id="GO:0008270">
    <property type="term" value="F:zinc ion binding"/>
    <property type="evidence" value="ECO:0007669"/>
    <property type="project" value="InterPro"/>
</dbReference>
<organism evidence="3 4">
    <name type="scientific">Kocuria coralli</name>
    <dbReference type="NCBI Taxonomy" id="1461025"/>
    <lineage>
        <taxon>Bacteria</taxon>
        <taxon>Bacillati</taxon>
        <taxon>Actinomycetota</taxon>
        <taxon>Actinomycetes</taxon>
        <taxon>Micrococcales</taxon>
        <taxon>Micrococcaceae</taxon>
        <taxon>Kocuria</taxon>
    </lineage>
</organism>
<feature type="region of interest" description="Disordered" evidence="1">
    <location>
        <begin position="113"/>
        <end position="175"/>
    </location>
</feature>
<feature type="compositionally biased region" description="Low complexity" evidence="1">
    <location>
        <begin position="120"/>
        <end position="134"/>
    </location>
</feature>
<dbReference type="EMBL" id="SZWF01000004">
    <property type="protein sequence ID" value="KAA9394937.1"/>
    <property type="molecule type" value="Genomic_DNA"/>
</dbReference>
<evidence type="ECO:0000313" key="4">
    <source>
        <dbReference type="Proteomes" id="UP000325957"/>
    </source>
</evidence>
<feature type="domain" description="HNH nuclease" evidence="2">
    <location>
        <begin position="1"/>
        <end position="46"/>
    </location>
</feature>
<dbReference type="GO" id="GO:0004519">
    <property type="term" value="F:endonuclease activity"/>
    <property type="evidence" value="ECO:0007669"/>
    <property type="project" value="UniProtKB-KW"/>
</dbReference>
<dbReference type="Gene3D" id="1.10.30.50">
    <property type="match status" value="1"/>
</dbReference>
<keyword evidence="4" id="KW-1185">Reference proteome</keyword>
<gene>
    <name evidence="3" type="ORF">FCK90_05280</name>
</gene>
<dbReference type="GO" id="GO:0003676">
    <property type="term" value="F:nucleic acid binding"/>
    <property type="evidence" value="ECO:0007669"/>
    <property type="project" value="InterPro"/>
</dbReference>
<dbReference type="InterPro" id="IPR003615">
    <property type="entry name" value="HNH_nuc"/>
</dbReference>
<dbReference type="Proteomes" id="UP000325957">
    <property type="component" value="Unassembled WGS sequence"/>
</dbReference>
<name>A0A5J5KYW6_9MICC</name>
<evidence type="ECO:0000259" key="2">
    <source>
        <dbReference type="SMART" id="SM00507"/>
    </source>
</evidence>
<reference evidence="3 4" key="1">
    <citation type="submission" date="2019-05" db="EMBL/GenBank/DDBJ databases">
        <title>Kocuria coralli sp. nov., a novel actinobacterium isolated from coral reef seawater.</title>
        <authorList>
            <person name="Li J."/>
        </authorList>
    </citation>
    <scope>NUCLEOTIDE SEQUENCE [LARGE SCALE GENOMIC DNA]</scope>
    <source>
        <strain evidence="3 4">SCSIO 13007</strain>
    </source>
</reference>
<dbReference type="SMART" id="SM00507">
    <property type="entry name" value="HNHc"/>
    <property type="match status" value="1"/>
</dbReference>
<dbReference type="InterPro" id="IPR002711">
    <property type="entry name" value="HNH"/>
</dbReference>
<keyword evidence="3" id="KW-0378">Hydrolase</keyword>
<dbReference type="RefSeq" id="WP_158033248.1">
    <property type="nucleotide sequence ID" value="NZ_ML708613.1"/>
</dbReference>
<dbReference type="Pfam" id="PF01844">
    <property type="entry name" value="HNH"/>
    <property type="match status" value="1"/>
</dbReference>
<dbReference type="AlphaFoldDB" id="A0A5J5KYW6"/>
<evidence type="ECO:0000256" key="1">
    <source>
        <dbReference type="SAM" id="MobiDB-lite"/>
    </source>
</evidence>
<protein>
    <submittedName>
        <fullName evidence="3">HNH endonuclease</fullName>
    </submittedName>
</protein>
<proteinExistence type="predicted"/>
<keyword evidence="3" id="KW-0540">Nuclease</keyword>
<feature type="compositionally biased region" description="Polar residues" evidence="1">
    <location>
        <begin position="137"/>
        <end position="148"/>
    </location>
</feature>
<sequence>IRDETCRFPGCRRQATGCDVDHTIPWATGGTTAITNLAHLCRRHHRIKHETPTLGAWQGRHINPNTGGPFTASVENTTGVGSSTGIGAGASTDNDIGTGSEQAPAGVLEWTSPTGTVRRTVPGTATPITTTWLTGQPAGQETTNSGTTEPADHPQGPTPTADQATDLSADDPPPF</sequence>
<accession>A0A5J5KYW6</accession>
<keyword evidence="3" id="KW-0255">Endonuclease</keyword>
<comment type="caution">
    <text evidence="3">The sequence shown here is derived from an EMBL/GenBank/DDBJ whole genome shotgun (WGS) entry which is preliminary data.</text>
</comment>
<dbReference type="CDD" id="cd00085">
    <property type="entry name" value="HNHc"/>
    <property type="match status" value="1"/>
</dbReference>